<accession>A0A328AGV4</accession>
<dbReference type="InterPro" id="IPR017946">
    <property type="entry name" value="PLC-like_Pdiesterase_TIM-brl"/>
</dbReference>
<dbReference type="SUPFAM" id="SSF51695">
    <property type="entry name" value="PLC-like phosphodiesterases"/>
    <property type="match status" value="1"/>
</dbReference>
<dbReference type="GO" id="GO:0006629">
    <property type="term" value="P:lipid metabolic process"/>
    <property type="evidence" value="ECO:0007669"/>
    <property type="project" value="InterPro"/>
</dbReference>
<dbReference type="EC" id="3.1.4.46" evidence="2"/>
<feature type="signal peptide" evidence="7">
    <location>
        <begin position="1"/>
        <end position="22"/>
    </location>
</feature>
<evidence type="ECO:0000256" key="4">
    <source>
        <dbReference type="ARBA" id="ARBA00022798"/>
    </source>
</evidence>
<evidence type="ECO:0000256" key="5">
    <source>
        <dbReference type="ARBA" id="ARBA00022801"/>
    </source>
</evidence>
<evidence type="ECO:0000256" key="2">
    <source>
        <dbReference type="ARBA" id="ARBA00012247"/>
    </source>
</evidence>
<dbReference type="Pfam" id="PF03009">
    <property type="entry name" value="GDPD"/>
    <property type="match status" value="1"/>
</dbReference>
<name>A0A328AGV4_9CAUL</name>
<protein>
    <recommendedName>
        <fullName evidence="2">glycerophosphodiester phosphodiesterase</fullName>
        <ecNumber evidence="2">3.1.4.46</ecNumber>
    </recommendedName>
</protein>
<comment type="catalytic activity">
    <reaction evidence="6">
        <text>a sn-glycero-3-phosphodiester + H2O = an alcohol + sn-glycerol 3-phosphate + H(+)</text>
        <dbReference type="Rhea" id="RHEA:12969"/>
        <dbReference type="ChEBI" id="CHEBI:15377"/>
        <dbReference type="ChEBI" id="CHEBI:15378"/>
        <dbReference type="ChEBI" id="CHEBI:30879"/>
        <dbReference type="ChEBI" id="CHEBI:57597"/>
        <dbReference type="ChEBI" id="CHEBI:83408"/>
        <dbReference type="EC" id="3.1.4.46"/>
    </reaction>
</comment>
<reference evidence="10" key="1">
    <citation type="submission" date="2018-05" db="EMBL/GenBank/DDBJ databases">
        <authorList>
            <person name="Li X."/>
        </authorList>
    </citation>
    <scope>NUCLEOTIDE SEQUENCE [LARGE SCALE GENOMIC DNA]</scope>
    <source>
        <strain evidence="10">LX32</strain>
    </source>
</reference>
<keyword evidence="5" id="KW-0378">Hydrolase</keyword>
<evidence type="ECO:0000256" key="3">
    <source>
        <dbReference type="ARBA" id="ARBA00022729"/>
    </source>
</evidence>
<dbReference type="Gene3D" id="3.20.20.190">
    <property type="entry name" value="Phosphatidylinositol (PI) phosphodiesterase"/>
    <property type="match status" value="1"/>
</dbReference>
<dbReference type="CDD" id="cd08602">
    <property type="entry name" value="GDPD_ScGlpQ1_like"/>
    <property type="match status" value="1"/>
</dbReference>
<evidence type="ECO:0000256" key="6">
    <source>
        <dbReference type="ARBA" id="ARBA00047512"/>
    </source>
</evidence>
<feature type="chain" id="PRO_5016360764" description="glycerophosphodiester phosphodiesterase" evidence="7">
    <location>
        <begin position="23"/>
        <end position="355"/>
    </location>
</feature>
<organism evidence="9 10">
    <name type="scientific">Phenylobacterium soli</name>
    <dbReference type="NCBI Taxonomy" id="2170551"/>
    <lineage>
        <taxon>Bacteria</taxon>
        <taxon>Pseudomonadati</taxon>
        <taxon>Pseudomonadota</taxon>
        <taxon>Alphaproteobacteria</taxon>
        <taxon>Caulobacterales</taxon>
        <taxon>Caulobacteraceae</taxon>
        <taxon>Phenylobacterium</taxon>
    </lineage>
</organism>
<dbReference type="Proteomes" id="UP000249254">
    <property type="component" value="Unassembled WGS sequence"/>
</dbReference>
<dbReference type="InterPro" id="IPR030395">
    <property type="entry name" value="GP_PDE_dom"/>
</dbReference>
<dbReference type="OrthoDB" id="9795622at2"/>
<sequence>MQLTRRALAAATAALAASPAFAAARRPRPLAIAHRGASGERPEHTLMAYKLAIAEGADFIEPDLVPTKDGHLVVRHEPEIGGTTDVANHPEFAGRKTTKVIDGETLTGWFTEDFTLAELKTLRARERLPGLRPQSARYDGLETIPTYLEMLDLARAESRRLGRTIGTYPEMKHPSYFASIGLPLEHRLADFLKANGLNSHSAPVFVQCFEVGALKTFATLSKAPRVFLVSREGGPADMPKTTYAEMLSGSGMKQVAAFADGLGPEWPMVVPIVDGGLGPATPLVAEAHAAGLKVHPWTVRAENGFLPAKLRKGANPADHGDVDAVYRALYGAGIDGLFSDFTGLSVKVRNEMFPA</sequence>
<comment type="caution">
    <text evidence="9">The sequence shown here is derived from an EMBL/GenBank/DDBJ whole genome shotgun (WGS) entry which is preliminary data.</text>
</comment>
<evidence type="ECO:0000313" key="9">
    <source>
        <dbReference type="EMBL" id="RAK53869.1"/>
    </source>
</evidence>
<dbReference type="EMBL" id="QFYQ01000001">
    <property type="protein sequence ID" value="RAK53869.1"/>
    <property type="molecule type" value="Genomic_DNA"/>
</dbReference>
<keyword evidence="4" id="KW-0319">Glycerol metabolism</keyword>
<evidence type="ECO:0000259" key="8">
    <source>
        <dbReference type="PROSITE" id="PS51704"/>
    </source>
</evidence>
<comment type="similarity">
    <text evidence="1">Belongs to the glycerophosphoryl diester phosphodiesterase family.</text>
</comment>
<evidence type="ECO:0000313" key="10">
    <source>
        <dbReference type="Proteomes" id="UP000249254"/>
    </source>
</evidence>
<dbReference type="PROSITE" id="PS51704">
    <property type="entry name" value="GP_PDE"/>
    <property type="match status" value="1"/>
</dbReference>
<gene>
    <name evidence="9" type="ORF">DJ017_04685</name>
</gene>
<evidence type="ECO:0000256" key="7">
    <source>
        <dbReference type="SAM" id="SignalP"/>
    </source>
</evidence>
<dbReference type="PROSITE" id="PS51318">
    <property type="entry name" value="TAT"/>
    <property type="match status" value="1"/>
</dbReference>
<dbReference type="GO" id="GO:0008889">
    <property type="term" value="F:glycerophosphodiester phosphodiesterase activity"/>
    <property type="evidence" value="ECO:0007669"/>
    <property type="project" value="UniProtKB-EC"/>
</dbReference>
<dbReference type="InterPro" id="IPR006311">
    <property type="entry name" value="TAT_signal"/>
</dbReference>
<keyword evidence="10" id="KW-1185">Reference proteome</keyword>
<proteinExistence type="inferred from homology"/>
<dbReference type="AlphaFoldDB" id="A0A328AGV4"/>
<dbReference type="GO" id="GO:0006071">
    <property type="term" value="P:glycerol metabolic process"/>
    <property type="evidence" value="ECO:0007669"/>
    <property type="project" value="UniProtKB-KW"/>
</dbReference>
<dbReference type="RefSeq" id="WP_111527620.1">
    <property type="nucleotide sequence ID" value="NZ_JBHRSG010000002.1"/>
</dbReference>
<keyword evidence="3 7" id="KW-0732">Signal</keyword>
<dbReference type="GO" id="GO:0042597">
    <property type="term" value="C:periplasmic space"/>
    <property type="evidence" value="ECO:0007669"/>
    <property type="project" value="TreeGrafter"/>
</dbReference>
<evidence type="ECO:0000256" key="1">
    <source>
        <dbReference type="ARBA" id="ARBA00007277"/>
    </source>
</evidence>
<dbReference type="PANTHER" id="PTHR43620">
    <property type="entry name" value="GLYCEROPHOSPHORYL DIESTER PHOSPHODIESTERASE"/>
    <property type="match status" value="1"/>
</dbReference>
<dbReference type="PANTHER" id="PTHR43620:SF7">
    <property type="entry name" value="GLYCEROPHOSPHODIESTER PHOSPHODIESTERASE GDPD5-RELATED"/>
    <property type="match status" value="1"/>
</dbReference>
<feature type="domain" description="GP-PDE" evidence="8">
    <location>
        <begin position="29"/>
        <end position="329"/>
    </location>
</feature>